<keyword evidence="7" id="KW-0812">Transmembrane</keyword>
<evidence type="ECO:0000313" key="12">
    <source>
        <dbReference type="EMBL" id="SET74898.1"/>
    </source>
</evidence>
<dbReference type="PROSITE" id="PS50112">
    <property type="entry name" value="PAS"/>
    <property type="match status" value="1"/>
</dbReference>
<dbReference type="Pfam" id="PF00512">
    <property type="entry name" value="HisKA"/>
    <property type="match status" value="1"/>
</dbReference>
<dbReference type="SMART" id="SM00091">
    <property type="entry name" value="PAS"/>
    <property type="match status" value="1"/>
</dbReference>
<dbReference type="PANTHER" id="PTHR43711:SF31">
    <property type="entry name" value="HISTIDINE KINASE"/>
    <property type="match status" value="1"/>
</dbReference>
<dbReference type="InterPro" id="IPR004358">
    <property type="entry name" value="Sig_transdc_His_kin-like_C"/>
</dbReference>
<dbReference type="PROSITE" id="PS50113">
    <property type="entry name" value="PAC"/>
    <property type="match status" value="1"/>
</dbReference>
<protein>
    <recommendedName>
        <fullName evidence="2">histidine kinase</fullName>
        <ecNumber evidence="2">2.7.13.3</ecNumber>
    </recommendedName>
</protein>
<dbReference type="CDD" id="cd00130">
    <property type="entry name" value="PAS"/>
    <property type="match status" value="1"/>
</dbReference>
<keyword evidence="7" id="KW-1133">Transmembrane helix</keyword>
<reference evidence="12 14" key="2">
    <citation type="submission" date="2016-10" db="EMBL/GenBank/DDBJ databases">
        <authorList>
            <person name="de Groot N.N."/>
        </authorList>
    </citation>
    <scope>NUCLEOTIDE SEQUENCE [LARGE SCALE GENOMIC DNA]</scope>
    <source>
        <strain evidence="12 14">DSM 25947</strain>
    </source>
</reference>
<dbReference type="AlphaFoldDB" id="X5DG30"/>
<dbReference type="InterPro" id="IPR036890">
    <property type="entry name" value="HATPase_C_sf"/>
</dbReference>
<dbReference type="InterPro" id="IPR050736">
    <property type="entry name" value="Sensor_HK_Regulatory"/>
</dbReference>
<dbReference type="Proteomes" id="UP000023772">
    <property type="component" value="Chromosome"/>
</dbReference>
<evidence type="ECO:0000313" key="14">
    <source>
        <dbReference type="Proteomes" id="UP000181981"/>
    </source>
</evidence>
<dbReference type="STRING" id="1168034.FH5T_10615"/>
<keyword evidence="6" id="KW-0902">Two-component regulatory system</keyword>
<sequence length="428" mass="48097">MKTKSKSVLFTGITSGLSIIFLLSFLQFLFLKINPFTVPSLALSIVFGGTTGFFIALLINKNQKKTRSIQESEIKFRTLIDLSLDGIYVENERGKILDCNTMGHQMFGYTREEMLQLTIKDLVPDEFAELLPDVIPEDMETGEVYVERENKKKDGTIFPTEINSKFINLNGNKRLIAYVRDITERKKAENELRELIASKNKLFSVIGHDLRSFYSNIVSFSDILLTESGLEKEQDQEFISHIQQSAKQADELLQNILDWASLETNHITFTPVLIPLNKIIGEVSLHVSNRAGLKGVKIINQVPDDLSIYTDKKFLHPILRNLLANAIKYSFKKGNIYVDCQINENGTPVISVKDEGTGMSAEQLKSIFKEGTAESLPGTGNERGTGLGLKICKDFTEKLKGKIYVKSAPKKGSTFYVELPQPQKINGE</sequence>
<evidence type="ECO:0000256" key="7">
    <source>
        <dbReference type="SAM" id="Phobius"/>
    </source>
</evidence>
<dbReference type="InterPro" id="IPR000700">
    <property type="entry name" value="PAS-assoc_C"/>
</dbReference>
<dbReference type="EMBL" id="CP007451">
    <property type="protein sequence ID" value="AHW61898.1"/>
    <property type="molecule type" value="Genomic_DNA"/>
</dbReference>
<dbReference type="SMART" id="SM00388">
    <property type="entry name" value="HisKA"/>
    <property type="match status" value="1"/>
</dbReference>
<dbReference type="Proteomes" id="UP000181981">
    <property type="component" value="Unassembled WGS sequence"/>
</dbReference>
<comment type="catalytic activity">
    <reaction evidence="1">
        <text>ATP + protein L-histidine = ADP + protein N-phospho-L-histidine.</text>
        <dbReference type="EC" id="2.7.13.3"/>
    </reaction>
</comment>
<dbReference type="GO" id="GO:0000155">
    <property type="term" value="F:phosphorelay sensor kinase activity"/>
    <property type="evidence" value="ECO:0007669"/>
    <property type="project" value="InterPro"/>
</dbReference>
<evidence type="ECO:0000256" key="4">
    <source>
        <dbReference type="ARBA" id="ARBA00022679"/>
    </source>
</evidence>
<evidence type="ECO:0000313" key="11">
    <source>
        <dbReference type="EMBL" id="AHW61898.1"/>
    </source>
</evidence>
<dbReference type="InterPro" id="IPR000014">
    <property type="entry name" value="PAS"/>
</dbReference>
<evidence type="ECO:0000256" key="3">
    <source>
        <dbReference type="ARBA" id="ARBA00022553"/>
    </source>
</evidence>
<dbReference type="InterPro" id="IPR003594">
    <property type="entry name" value="HATPase_dom"/>
</dbReference>
<dbReference type="PRINTS" id="PR00344">
    <property type="entry name" value="BCTRLSENSOR"/>
</dbReference>
<gene>
    <name evidence="11" type="ORF">FH5T_10615</name>
    <name evidence="12" type="ORF">SAMN05444285_1221</name>
</gene>
<dbReference type="Gene3D" id="3.30.565.10">
    <property type="entry name" value="Histidine kinase-like ATPase, C-terminal domain"/>
    <property type="match status" value="1"/>
</dbReference>
<dbReference type="Pfam" id="PF02518">
    <property type="entry name" value="HATPase_c"/>
    <property type="match status" value="1"/>
</dbReference>
<dbReference type="Gene3D" id="1.10.287.130">
    <property type="match status" value="1"/>
</dbReference>
<dbReference type="SUPFAM" id="SSF55785">
    <property type="entry name" value="PYP-like sensor domain (PAS domain)"/>
    <property type="match status" value="1"/>
</dbReference>
<proteinExistence type="predicted"/>
<dbReference type="CDD" id="cd00082">
    <property type="entry name" value="HisKA"/>
    <property type="match status" value="1"/>
</dbReference>
<reference evidence="11 13" key="1">
    <citation type="submission" date="2014-03" db="EMBL/GenBank/DDBJ databases">
        <title>Complete genome sequence of a deeply braunched marine Bacteroidia bacterium Draconibacterium orientale type strain FH5T.</title>
        <authorList>
            <person name="Li X."/>
            <person name="Wang X."/>
            <person name="Xie Z."/>
            <person name="Du Z."/>
            <person name="Chen G."/>
        </authorList>
    </citation>
    <scope>NUCLEOTIDE SEQUENCE [LARGE SCALE GENOMIC DNA]</scope>
    <source>
        <strain evidence="11 13">FH5</strain>
    </source>
</reference>
<evidence type="ECO:0000256" key="2">
    <source>
        <dbReference type="ARBA" id="ARBA00012438"/>
    </source>
</evidence>
<dbReference type="EMBL" id="FOHT01000022">
    <property type="protein sequence ID" value="SET74898.1"/>
    <property type="molecule type" value="Genomic_DNA"/>
</dbReference>
<dbReference type="InterPro" id="IPR005467">
    <property type="entry name" value="His_kinase_dom"/>
</dbReference>
<feature type="domain" description="PAC" evidence="10">
    <location>
        <begin position="140"/>
        <end position="194"/>
    </location>
</feature>
<dbReference type="PROSITE" id="PS50109">
    <property type="entry name" value="HIS_KIN"/>
    <property type="match status" value="1"/>
</dbReference>
<keyword evidence="7" id="KW-0472">Membrane</keyword>
<evidence type="ECO:0000259" key="8">
    <source>
        <dbReference type="PROSITE" id="PS50109"/>
    </source>
</evidence>
<keyword evidence="5" id="KW-0418">Kinase</keyword>
<feature type="transmembrane region" description="Helical" evidence="7">
    <location>
        <begin position="36"/>
        <end position="59"/>
    </location>
</feature>
<organism evidence="12 14">
    <name type="scientific">Draconibacterium orientale</name>
    <dbReference type="NCBI Taxonomy" id="1168034"/>
    <lineage>
        <taxon>Bacteria</taxon>
        <taxon>Pseudomonadati</taxon>
        <taxon>Bacteroidota</taxon>
        <taxon>Bacteroidia</taxon>
        <taxon>Marinilabiliales</taxon>
        <taxon>Prolixibacteraceae</taxon>
        <taxon>Draconibacterium</taxon>
    </lineage>
</organism>
<dbReference type="RefSeq" id="WP_038558126.1">
    <property type="nucleotide sequence ID" value="NZ_FOHT01000022.1"/>
</dbReference>
<keyword evidence="4" id="KW-0808">Transferase</keyword>
<dbReference type="SUPFAM" id="SSF47384">
    <property type="entry name" value="Homodimeric domain of signal transducing histidine kinase"/>
    <property type="match status" value="1"/>
</dbReference>
<dbReference type="SUPFAM" id="SSF55874">
    <property type="entry name" value="ATPase domain of HSP90 chaperone/DNA topoisomerase II/histidine kinase"/>
    <property type="match status" value="1"/>
</dbReference>
<evidence type="ECO:0000256" key="5">
    <source>
        <dbReference type="ARBA" id="ARBA00022777"/>
    </source>
</evidence>
<evidence type="ECO:0000256" key="1">
    <source>
        <dbReference type="ARBA" id="ARBA00000085"/>
    </source>
</evidence>
<dbReference type="SMART" id="SM00387">
    <property type="entry name" value="HATPase_c"/>
    <property type="match status" value="1"/>
</dbReference>
<dbReference type="InterPro" id="IPR036097">
    <property type="entry name" value="HisK_dim/P_sf"/>
</dbReference>
<dbReference type="Gene3D" id="3.30.450.20">
    <property type="entry name" value="PAS domain"/>
    <property type="match status" value="1"/>
</dbReference>
<feature type="transmembrane region" description="Helical" evidence="7">
    <location>
        <begin position="7"/>
        <end position="30"/>
    </location>
</feature>
<dbReference type="OrthoDB" id="9781208at2"/>
<dbReference type="InterPro" id="IPR003661">
    <property type="entry name" value="HisK_dim/P_dom"/>
</dbReference>
<dbReference type="eggNOG" id="COG4251">
    <property type="taxonomic scope" value="Bacteria"/>
</dbReference>
<dbReference type="HOGENOM" id="CLU_000445_89_2_10"/>
<dbReference type="Pfam" id="PF13426">
    <property type="entry name" value="PAS_9"/>
    <property type="match status" value="1"/>
</dbReference>
<evidence type="ECO:0000256" key="6">
    <source>
        <dbReference type="ARBA" id="ARBA00023012"/>
    </source>
</evidence>
<keyword evidence="13" id="KW-1185">Reference proteome</keyword>
<evidence type="ECO:0000259" key="10">
    <source>
        <dbReference type="PROSITE" id="PS50113"/>
    </source>
</evidence>
<name>X5DG30_9BACT</name>
<keyword evidence="3" id="KW-0597">Phosphoprotein</keyword>
<feature type="domain" description="Histidine kinase" evidence="8">
    <location>
        <begin position="205"/>
        <end position="423"/>
    </location>
</feature>
<accession>X5DG30</accession>
<dbReference type="KEGG" id="dori:FH5T_10615"/>
<dbReference type="InterPro" id="IPR035965">
    <property type="entry name" value="PAS-like_dom_sf"/>
</dbReference>
<evidence type="ECO:0000313" key="13">
    <source>
        <dbReference type="Proteomes" id="UP000023772"/>
    </source>
</evidence>
<evidence type="ECO:0000259" key="9">
    <source>
        <dbReference type="PROSITE" id="PS50112"/>
    </source>
</evidence>
<dbReference type="PANTHER" id="PTHR43711">
    <property type="entry name" value="TWO-COMPONENT HISTIDINE KINASE"/>
    <property type="match status" value="1"/>
</dbReference>
<dbReference type="EC" id="2.7.13.3" evidence="2"/>
<feature type="domain" description="PAS" evidence="9">
    <location>
        <begin position="72"/>
        <end position="142"/>
    </location>
</feature>
<dbReference type="NCBIfam" id="TIGR00229">
    <property type="entry name" value="sensory_box"/>
    <property type="match status" value="1"/>
</dbReference>